<reference evidence="1" key="3">
    <citation type="journal article" date="2017" name="Nature">
        <title>Genome sequence of the progenitor of the wheat D genome Aegilops tauschii.</title>
        <authorList>
            <person name="Luo M.C."/>
            <person name="Gu Y.Q."/>
            <person name="Puiu D."/>
            <person name="Wang H."/>
            <person name="Twardziok S.O."/>
            <person name="Deal K.R."/>
            <person name="Huo N."/>
            <person name="Zhu T."/>
            <person name="Wang L."/>
            <person name="Wang Y."/>
            <person name="McGuire P.E."/>
            <person name="Liu S."/>
            <person name="Long H."/>
            <person name="Ramasamy R.K."/>
            <person name="Rodriguez J.C."/>
            <person name="Van S.L."/>
            <person name="Yuan L."/>
            <person name="Wang Z."/>
            <person name="Xia Z."/>
            <person name="Xiao L."/>
            <person name="Anderson O.D."/>
            <person name="Ouyang S."/>
            <person name="Liang Y."/>
            <person name="Zimin A.V."/>
            <person name="Pertea G."/>
            <person name="Qi P."/>
            <person name="Bennetzen J.L."/>
            <person name="Dai X."/>
            <person name="Dawson M.W."/>
            <person name="Muller H.G."/>
            <person name="Kugler K."/>
            <person name="Rivarola-Duarte L."/>
            <person name="Spannagl M."/>
            <person name="Mayer K.F.X."/>
            <person name="Lu F.H."/>
            <person name="Bevan M.W."/>
            <person name="Leroy P."/>
            <person name="Li P."/>
            <person name="You F.M."/>
            <person name="Sun Q."/>
            <person name="Liu Z."/>
            <person name="Lyons E."/>
            <person name="Wicker T."/>
            <person name="Salzberg S.L."/>
            <person name="Devos K.M."/>
            <person name="Dvorak J."/>
        </authorList>
    </citation>
    <scope>NUCLEOTIDE SEQUENCE [LARGE SCALE GENOMIC DNA]</scope>
    <source>
        <strain evidence="1">cv. AL8/78</strain>
    </source>
</reference>
<proteinExistence type="predicted"/>
<dbReference type="AlphaFoldDB" id="A0A453TB55"/>
<dbReference type="Gramene" id="AET7Gv21323700.13">
    <property type="protein sequence ID" value="AET7Gv21323700.13"/>
    <property type="gene ID" value="AET7Gv21323700"/>
</dbReference>
<reference evidence="1" key="5">
    <citation type="journal article" date="2021" name="G3 (Bethesda)">
        <title>Aegilops tauschii genome assembly Aet v5.0 features greater sequence contiguity and improved annotation.</title>
        <authorList>
            <person name="Wang L."/>
            <person name="Zhu T."/>
            <person name="Rodriguez J.C."/>
            <person name="Deal K.R."/>
            <person name="Dubcovsky J."/>
            <person name="McGuire P.E."/>
            <person name="Lux T."/>
            <person name="Spannagl M."/>
            <person name="Mayer K.F.X."/>
            <person name="Baldrich P."/>
            <person name="Meyers B.C."/>
            <person name="Huo N."/>
            <person name="Gu Y.Q."/>
            <person name="Zhou H."/>
            <person name="Devos K.M."/>
            <person name="Bennetzen J.L."/>
            <person name="Unver T."/>
            <person name="Budak H."/>
            <person name="Gulick P.J."/>
            <person name="Galiba G."/>
            <person name="Kalapos B."/>
            <person name="Nelson D.R."/>
            <person name="Li P."/>
            <person name="You F.M."/>
            <person name="Luo M.C."/>
            <person name="Dvorak J."/>
        </authorList>
    </citation>
    <scope>NUCLEOTIDE SEQUENCE [LARGE SCALE GENOMIC DNA]</scope>
    <source>
        <strain evidence="1">cv. AL8/78</strain>
    </source>
</reference>
<reference evidence="1" key="4">
    <citation type="submission" date="2019-03" db="UniProtKB">
        <authorList>
            <consortium name="EnsemblPlants"/>
        </authorList>
    </citation>
    <scope>IDENTIFICATION</scope>
</reference>
<evidence type="ECO:0000313" key="1">
    <source>
        <dbReference type="EnsemblPlants" id="AET7Gv21323700.13"/>
    </source>
</evidence>
<evidence type="ECO:0000313" key="2">
    <source>
        <dbReference type="Proteomes" id="UP000015105"/>
    </source>
</evidence>
<reference evidence="2" key="2">
    <citation type="journal article" date="2017" name="Nat. Plants">
        <title>The Aegilops tauschii genome reveals multiple impacts of transposons.</title>
        <authorList>
            <person name="Zhao G."/>
            <person name="Zou C."/>
            <person name="Li K."/>
            <person name="Wang K."/>
            <person name="Li T."/>
            <person name="Gao L."/>
            <person name="Zhang X."/>
            <person name="Wang H."/>
            <person name="Yang Z."/>
            <person name="Liu X."/>
            <person name="Jiang W."/>
            <person name="Mao L."/>
            <person name="Kong X."/>
            <person name="Jiao Y."/>
            <person name="Jia J."/>
        </authorList>
    </citation>
    <scope>NUCLEOTIDE SEQUENCE [LARGE SCALE GENOMIC DNA]</scope>
    <source>
        <strain evidence="2">cv. AL8/78</strain>
    </source>
</reference>
<keyword evidence="2" id="KW-1185">Reference proteome</keyword>
<sequence>MSFIRSIHYEDLPLASLICLDSKSFIVWQHFETQNSNQLFDILIVPFPIATCKIPSRIAAAGTPFNFK</sequence>
<protein>
    <submittedName>
        <fullName evidence="1">Uncharacterized protein</fullName>
    </submittedName>
</protein>
<reference evidence="2" key="1">
    <citation type="journal article" date="2014" name="Science">
        <title>Ancient hybridizations among the ancestral genomes of bread wheat.</title>
        <authorList>
            <consortium name="International Wheat Genome Sequencing Consortium,"/>
            <person name="Marcussen T."/>
            <person name="Sandve S.R."/>
            <person name="Heier L."/>
            <person name="Spannagl M."/>
            <person name="Pfeifer M."/>
            <person name="Jakobsen K.S."/>
            <person name="Wulff B.B."/>
            <person name="Steuernagel B."/>
            <person name="Mayer K.F."/>
            <person name="Olsen O.A."/>
        </authorList>
    </citation>
    <scope>NUCLEOTIDE SEQUENCE [LARGE SCALE GENOMIC DNA]</scope>
    <source>
        <strain evidence="2">cv. AL8/78</strain>
    </source>
</reference>
<name>A0A453TB55_AEGTS</name>
<dbReference type="Proteomes" id="UP000015105">
    <property type="component" value="Chromosome 7D"/>
</dbReference>
<organism evidence="1 2">
    <name type="scientific">Aegilops tauschii subsp. strangulata</name>
    <name type="common">Goatgrass</name>
    <dbReference type="NCBI Taxonomy" id="200361"/>
    <lineage>
        <taxon>Eukaryota</taxon>
        <taxon>Viridiplantae</taxon>
        <taxon>Streptophyta</taxon>
        <taxon>Embryophyta</taxon>
        <taxon>Tracheophyta</taxon>
        <taxon>Spermatophyta</taxon>
        <taxon>Magnoliopsida</taxon>
        <taxon>Liliopsida</taxon>
        <taxon>Poales</taxon>
        <taxon>Poaceae</taxon>
        <taxon>BOP clade</taxon>
        <taxon>Pooideae</taxon>
        <taxon>Triticodae</taxon>
        <taxon>Triticeae</taxon>
        <taxon>Triticinae</taxon>
        <taxon>Aegilops</taxon>
    </lineage>
</organism>
<dbReference type="EnsemblPlants" id="AET7Gv21323700.13">
    <property type="protein sequence ID" value="AET7Gv21323700.13"/>
    <property type="gene ID" value="AET7Gv21323700"/>
</dbReference>
<accession>A0A453TB55</accession>